<dbReference type="EMBL" id="CAJVCH010570458">
    <property type="protein sequence ID" value="CAG7834974.1"/>
    <property type="molecule type" value="Genomic_DNA"/>
</dbReference>
<protein>
    <submittedName>
        <fullName evidence="3">Uncharacterized protein</fullName>
    </submittedName>
</protein>
<sequence length="536" mass="60781">MKPKKFDNKKNKGNKGKGKKPRKVESDSDESGSDPDELTENEEDLLRQRRQEQEELEKALVEGMAGGGGDPDQMQSPDDVTILVTQEGGPGSKVQILIQLEETKSTLRVLGESFVTSMTESVKRKYSYIYIIALTAGLSFLGHITYITVTEGAPVSAESRAALLRLFVSVGMMIIISPMAFFIINLRIANICLGVWWMFMIVSLLYFTSTALSASAYYIHKFNRDNKEAGQNPLDTGVNWEAMVSVYEFVSTYYKNDYDLQEHPFIKKYSTLDKCCDYEFFHEVSDPKSLANVSIQTLWQGAYINETVTSVFKLPASCCVGGTRCDLSSLGTPPVKCDRAKLLKDIYSIMIFVLIYTSVMAILCITMALVFWYYYSDLKAREFSLQEQPGDFALLNLHRPHREGQTIELTIKEKLKRQRRKRKLSKLRQKYGMGEHHHHHHHHDGENQDEEHNQDEENAEHEHEEPENEEADDDDDDDDEGTSGYGSRKGKGSKKKKGKSKSKGGKNKKGKQSKKNRKHSSSTSSKSKKSKKSKKK</sequence>
<feature type="compositionally biased region" description="Acidic residues" evidence="1">
    <location>
        <begin position="27"/>
        <end position="43"/>
    </location>
</feature>
<feature type="compositionally biased region" description="Basic and acidic residues" evidence="1">
    <location>
        <begin position="44"/>
        <end position="55"/>
    </location>
</feature>
<gene>
    <name evidence="3" type="ORF">AFUS01_LOCUS44409</name>
</gene>
<dbReference type="AlphaFoldDB" id="A0A8J2PVP9"/>
<feature type="compositionally biased region" description="Acidic residues" evidence="1">
    <location>
        <begin position="447"/>
        <end position="481"/>
    </location>
</feature>
<keyword evidence="2" id="KW-1133">Transmembrane helix</keyword>
<accession>A0A8J2PVP9</accession>
<keyword evidence="4" id="KW-1185">Reference proteome</keyword>
<comment type="caution">
    <text evidence="3">The sequence shown here is derived from an EMBL/GenBank/DDBJ whole genome shotgun (WGS) entry which is preliminary data.</text>
</comment>
<feature type="transmembrane region" description="Helical" evidence="2">
    <location>
        <begin position="349"/>
        <end position="375"/>
    </location>
</feature>
<reference evidence="3" key="1">
    <citation type="submission" date="2021-06" db="EMBL/GenBank/DDBJ databases">
        <authorList>
            <person name="Hodson N. C."/>
            <person name="Mongue J. A."/>
            <person name="Jaron S. K."/>
        </authorList>
    </citation>
    <scope>NUCLEOTIDE SEQUENCE</scope>
</reference>
<evidence type="ECO:0000256" key="1">
    <source>
        <dbReference type="SAM" id="MobiDB-lite"/>
    </source>
</evidence>
<feature type="compositionally biased region" description="Basic residues" evidence="1">
    <location>
        <begin position="488"/>
        <end position="536"/>
    </location>
</feature>
<name>A0A8J2PVP9_9HEXA</name>
<proteinExistence type="predicted"/>
<organism evidence="3 4">
    <name type="scientific">Allacma fusca</name>
    <dbReference type="NCBI Taxonomy" id="39272"/>
    <lineage>
        <taxon>Eukaryota</taxon>
        <taxon>Metazoa</taxon>
        <taxon>Ecdysozoa</taxon>
        <taxon>Arthropoda</taxon>
        <taxon>Hexapoda</taxon>
        <taxon>Collembola</taxon>
        <taxon>Symphypleona</taxon>
        <taxon>Sminthuridae</taxon>
        <taxon>Allacma</taxon>
    </lineage>
</organism>
<feature type="region of interest" description="Disordered" evidence="1">
    <location>
        <begin position="1"/>
        <end position="55"/>
    </location>
</feature>
<evidence type="ECO:0000313" key="3">
    <source>
        <dbReference type="EMBL" id="CAG7834974.1"/>
    </source>
</evidence>
<feature type="region of interest" description="Disordered" evidence="1">
    <location>
        <begin position="431"/>
        <end position="536"/>
    </location>
</feature>
<feature type="transmembrane region" description="Helical" evidence="2">
    <location>
        <begin position="196"/>
        <end position="219"/>
    </location>
</feature>
<feature type="compositionally biased region" description="Basic and acidic residues" evidence="1">
    <location>
        <begin position="1"/>
        <end position="10"/>
    </location>
</feature>
<evidence type="ECO:0000256" key="2">
    <source>
        <dbReference type="SAM" id="Phobius"/>
    </source>
</evidence>
<feature type="compositionally biased region" description="Basic residues" evidence="1">
    <location>
        <begin position="11"/>
        <end position="22"/>
    </location>
</feature>
<dbReference type="Proteomes" id="UP000708208">
    <property type="component" value="Unassembled WGS sequence"/>
</dbReference>
<keyword evidence="2" id="KW-0812">Transmembrane</keyword>
<feature type="transmembrane region" description="Helical" evidence="2">
    <location>
        <begin position="128"/>
        <end position="149"/>
    </location>
</feature>
<feature type="transmembrane region" description="Helical" evidence="2">
    <location>
        <begin position="161"/>
        <end position="184"/>
    </location>
</feature>
<keyword evidence="2" id="KW-0472">Membrane</keyword>
<evidence type="ECO:0000313" key="4">
    <source>
        <dbReference type="Proteomes" id="UP000708208"/>
    </source>
</evidence>